<protein>
    <submittedName>
        <fullName evidence="2">Uncharacterized protein</fullName>
    </submittedName>
</protein>
<dbReference type="OrthoDB" id="7568289at2"/>
<comment type="caution">
    <text evidence="2">The sequence shown here is derived from an EMBL/GenBank/DDBJ whole genome shotgun (WGS) entry which is preliminary data.</text>
</comment>
<dbReference type="Proteomes" id="UP000244013">
    <property type="component" value="Unassembled WGS sequence"/>
</dbReference>
<dbReference type="EMBL" id="QAYE01000003">
    <property type="protein sequence ID" value="PTW47540.1"/>
    <property type="molecule type" value="Genomic_DNA"/>
</dbReference>
<reference evidence="2 3" key="1">
    <citation type="submission" date="2018-04" db="EMBL/GenBank/DDBJ databases">
        <title>Genomic Encyclopedia of Type Strains, Phase III (KMG-III): the genomes of soil and plant-associated and newly described type strains.</title>
        <authorList>
            <person name="Whitman W."/>
        </authorList>
    </citation>
    <scope>NUCLEOTIDE SEQUENCE [LARGE SCALE GENOMIC DNA]</scope>
    <source>
        <strain evidence="2 3">MA-olki</strain>
    </source>
</reference>
<gene>
    <name evidence="2" type="ORF">C8J25_103259</name>
</gene>
<dbReference type="AlphaFoldDB" id="A0A2T5U7T1"/>
<name>A0A2T5U7T1_9SPHN</name>
<evidence type="ECO:0000256" key="1">
    <source>
        <dbReference type="SAM" id="SignalP"/>
    </source>
</evidence>
<feature type="signal peptide" evidence="1">
    <location>
        <begin position="1"/>
        <end position="24"/>
    </location>
</feature>
<feature type="chain" id="PRO_5015395575" evidence="1">
    <location>
        <begin position="25"/>
        <end position="91"/>
    </location>
</feature>
<evidence type="ECO:0000313" key="2">
    <source>
        <dbReference type="EMBL" id="PTW47540.1"/>
    </source>
</evidence>
<accession>A0A2T5U7T1</accession>
<organism evidence="2 3">
    <name type="scientific">Sphingomonas faeni</name>
    <dbReference type="NCBI Taxonomy" id="185950"/>
    <lineage>
        <taxon>Bacteria</taxon>
        <taxon>Pseudomonadati</taxon>
        <taxon>Pseudomonadota</taxon>
        <taxon>Alphaproteobacteria</taxon>
        <taxon>Sphingomonadales</taxon>
        <taxon>Sphingomonadaceae</taxon>
        <taxon>Sphingomonas</taxon>
    </lineage>
</organism>
<proteinExistence type="predicted"/>
<evidence type="ECO:0000313" key="3">
    <source>
        <dbReference type="Proteomes" id="UP000244013"/>
    </source>
</evidence>
<keyword evidence="1" id="KW-0732">Signal</keyword>
<sequence length="91" mass="9728">MMTKNTVLRIAAACLLSSAAPAWAGTPTTCIQSISTPRLVCDEGACVRVSVKDLCDAVRASYPVKRRAVKPIRIDDNPVRTELTLLIASVS</sequence>